<dbReference type="AlphaFoldDB" id="A0A3M7QIL6"/>
<protein>
    <submittedName>
        <fullName evidence="2">Uncharacterized protein</fullName>
    </submittedName>
</protein>
<keyword evidence="3" id="KW-1185">Reference proteome</keyword>
<dbReference type="Proteomes" id="UP000276133">
    <property type="component" value="Unassembled WGS sequence"/>
</dbReference>
<evidence type="ECO:0000313" key="2">
    <source>
        <dbReference type="EMBL" id="RNA10861.1"/>
    </source>
</evidence>
<comment type="caution">
    <text evidence="2">The sequence shown here is derived from an EMBL/GenBank/DDBJ whole genome shotgun (WGS) entry which is preliminary data.</text>
</comment>
<sequence length="133" mass="15633">MKKSNKHFTSSQKFALSVQQERIVLDLQAAHRQNYIKKFAENLIILLNIMTIYKDFSIRKIKFIWQSKSKIELHLFNLKIEPPCKVEIKVMLSLSLSSYIPIRMKLKTYIVSSCIKSSGFCLIYLIYLNSIVR</sequence>
<evidence type="ECO:0000256" key="1">
    <source>
        <dbReference type="SAM" id="Phobius"/>
    </source>
</evidence>
<proteinExistence type="predicted"/>
<evidence type="ECO:0000313" key="3">
    <source>
        <dbReference type="Proteomes" id="UP000276133"/>
    </source>
</evidence>
<feature type="transmembrane region" description="Helical" evidence="1">
    <location>
        <begin position="108"/>
        <end position="127"/>
    </location>
</feature>
<keyword evidence="1" id="KW-0472">Membrane</keyword>
<reference evidence="2 3" key="1">
    <citation type="journal article" date="2018" name="Sci. Rep.">
        <title>Genomic signatures of local adaptation to the degree of environmental predictability in rotifers.</title>
        <authorList>
            <person name="Franch-Gras L."/>
            <person name="Hahn C."/>
            <person name="Garcia-Roger E.M."/>
            <person name="Carmona M.J."/>
            <person name="Serra M."/>
            <person name="Gomez A."/>
        </authorList>
    </citation>
    <scope>NUCLEOTIDE SEQUENCE [LARGE SCALE GENOMIC DNA]</scope>
    <source>
        <strain evidence="2">HYR1</strain>
    </source>
</reference>
<accession>A0A3M7QIL6</accession>
<gene>
    <name evidence="2" type="ORF">BpHYR1_053433</name>
</gene>
<name>A0A3M7QIL6_BRAPC</name>
<keyword evidence="1" id="KW-0812">Transmembrane</keyword>
<dbReference type="EMBL" id="REGN01006099">
    <property type="protein sequence ID" value="RNA10861.1"/>
    <property type="molecule type" value="Genomic_DNA"/>
</dbReference>
<keyword evidence="1" id="KW-1133">Transmembrane helix</keyword>
<organism evidence="2 3">
    <name type="scientific">Brachionus plicatilis</name>
    <name type="common">Marine rotifer</name>
    <name type="synonym">Brachionus muelleri</name>
    <dbReference type="NCBI Taxonomy" id="10195"/>
    <lineage>
        <taxon>Eukaryota</taxon>
        <taxon>Metazoa</taxon>
        <taxon>Spiralia</taxon>
        <taxon>Gnathifera</taxon>
        <taxon>Rotifera</taxon>
        <taxon>Eurotatoria</taxon>
        <taxon>Monogononta</taxon>
        <taxon>Pseudotrocha</taxon>
        <taxon>Ploima</taxon>
        <taxon>Brachionidae</taxon>
        <taxon>Brachionus</taxon>
    </lineage>
</organism>